<dbReference type="InterPro" id="IPR052930">
    <property type="entry name" value="TA_antitoxin_MntA"/>
</dbReference>
<evidence type="ECO:0000259" key="1">
    <source>
        <dbReference type="Pfam" id="PF18765"/>
    </source>
</evidence>
<dbReference type="InterPro" id="IPR043519">
    <property type="entry name" value="NT_sf"/>
</dbReference>
<dbReference type="CDD" id="cd05403">
    <property type="entry name" value="NT_KNTase_like"/>
    <property type="match status" value="1"/>
</dbReference>
<dbReference type="Pfam" id="PF18765">
    <property type="entry name" value="Polbeta"/>
    <property type="match status" value="1"/>
</dbReference>
<dbReference type="PANTHER" id="PTHR43852:SF2">
    <property type="entry name" value="PROTEIN ADENYLYLTRANSFERASE MNTA"/>
    <property type="match status" value="1"/>
</dbReference>
<reference evidence="2 3" key="1">
    <citation type="journal article" date="2010" name="Stand. Genomic Sci.">
        <title>Complete genome sequence of Ilyobacter polytropus type strain (CuHbu1).</title>
        <authorList>
            <person name="Sikorski J."/>
            <person name="Chertkov O."/>
            <person name="Lapidus A."/>
            <person name="Nolan M."/>
            <person name="Lucas S."/>
            <person name="Del Rio T.G."/>
            <person name="Tice H."/>
            <person name="Cheng J.F."/>
            <person name="Tapia R."/>
            <person name="Han C."/>
            <person name="Goodwin L."/>
            <person name="Pitluck S."/>
            <person name="Liolios K."/>
            <person name="Ivanova N."/>
            <person name="Mavromatis K."/>
            <person name="Mikhailova N."/>
            <person name="Pati A."/>
            <person name="Chen A."/>
            <person name="Palaniappan K."/>
            <person name="Land M."/>
            <person name="Hauser L."/>
            <person name="Chang Y.J."/>
            <person name="Jeffries C.D."/>
            <person name="Brambilla E."/>
            <person name="Yasawong M."/>
            <person name="Rohde M."/>
            <person name="Pukall R."/>
            <person name="Spring S."/>
            <person name="Goker M."/>
            <person name="Woyke T."/>
            <person name="Bristow J."/>
            <person name="Eisen J.A."/>
            <person name="Markowitz V."/>
            <person name="Hugenholtz P."/>
            <person name="Kyrpides N.C."/>
            <person name="Klenk H.P."/>
        </authorList>
    </citation>
    <scope>NUCLEOTIDE SEQUENCE [LARGE SCALE GENOMIC DNA]</scope>
    <source>
        <strain evidence="3">ATCC 51220 / DSM 2926 / LMG 16218 / CuHBu1</strain>
        <plasmid evidence="3">pILYOP02</plasmid>
    </source>
</reference>
<dbReference type="Proteomes" id="UP000006875">
    <property type="component" value="Plasmid pILYOP02"/>
</dbReference>
<dbReference type="SUPFAM" id="SSF81301">
    <property type="entry name" value="Nucleotidyltransferase"/>
    <property type="match status" value="1"/>
</dbReference>
<protein>
    <submittedName>
        <fullName evidence="2">DNA polymerase beta domain protein region</fullName>
    </submittedName>
</protein>
<evidence type="ECO:0000313" key="3">
    <source>
        <dbReference type="Proteomes" id="UP000006875"/>
    </source>
</evidence>
<proteinExistence type="predicted"/>
<name>E3HE06_ILYPC</name>
<dbReference type="NCBIfam" id="NF047752">
    <property type="entry name" value="MntA_antitoxin"/>
    <property type="match status" value="1"/>
</dbReference>
<dbReference type="RefSeq" id="WP_013389270.1">
    <property type="nucleotide sequence ID" value="NC_014634.1"/>
</dbReference>
<geneLocation type="plasmid" evidence="2 3">
    <name>pILYOP02</name>
</geneLocation>
<dbReference type="Gene3D" id="3.30.460.10">
    <property type="entry name" value="Beta Polymerase, domain 2"/>
    <property type="match status" value="1"/>
</dbReference>
<accession>E3HE06</accession>
<dbReference type="eggNOG" id="COG1669">
    <property type="taxonomic scope" value="Bacteria"/>
</dbReference>
<gene>
    <name evidence="2" type="ordered locus">Ilyop_2871</name>
</gene>
<dbReference type="AlphaFoldDB" id="E3HE06"/>
<organism evidence="2 3">
    <name type="scientific">Ilyobacter polytropus (strain ATCC 51220 / DSM 2926 / LMG 16218 / CuHBu1)</name>
    <dbReference type="NCBI Taxonomy" id="572544"/>
    <lineage>
        <taxon>Bacteria</taxon>
        <taxon>Fusobacteriati</taxon>
        <taxon>Fusobacteriota</taxon>
        <taxon>Fusobacteriia</taxon>
        <taxon>Fusobacteriales</taxon>
        <taxon>Fusobacteriaceae</taxon>
        <taxon>Ilyobacter</taxon>
    </lineage>
</organism>
<feature type="domain" description="Polymerase beta nucleotidyltransferase" evidence="1">
    <location>
        <begin position="14"/>
        <end position="96"/>
    </location>
</feature>
<dbReference type="EMBL" id="CP002283">
    <property type="protein sequence ID" value="ADO84618.1"/>
    <property type="molecule type" value="Genomic_DNA"/>
</dbReference>
<dbReference type="HOGENOM" id="CLU_130257_1_0_0"/>
<keyword evidence="3" id="KW-1185">Reference proteome</keyword>
<sequence length="128" mass="14955">MSPNVVDLIMEVLEKIDKDFVYIFGSVAKGIENDNSDIDIAFYSRNSYEPFEIFMLAQSIGKALKREVDFIQLKNSSTVFQKEVVENGILIYEKDPIKREEFEILVFKKYARLNEERREIINDYGADL</sequence>
<dbReference type="InterPro" id="IPR041633">
    <property type="entry name" value="Polbeta"/>
</dbReference>
<dbReference type="KEGG" id="ipo:Ilyop_2871"/>
<keyword evidence="2" id="KW-0614">Plasmid</keyword>
<dbReference type="PANTHER" id="PTHR43852">
    <property type="entry name" value="NUCLEOTIDYLTRANSFERASE"/>
    <property type="match status" value="1"/>
</dbReference>
<evidence type="ECO:0000313" key="2">
    <source>
        <dbReference type="EMBL" id="ADO84618.1"/>
    </source>
</evidence>